<keyword evidence="3" id="KW-0808">Transferase</keyword>
<feature type="transmembrane region" description="Helical" evidence="1">
    <location>
        <begin position="318"/>
        <end position="340"/>
    </location>
</feature>
<evidence type="ECO:0000313" key="4">
    <source>
        <dbReference type="Proteomes" id="UP001199355"/>
    </source>
</evidence>
<keyword evidence="3" id="KW-0012">Acyltransferase</keyword>
<dbReference type="RefSeq" id="WP_308727839.1">
    <property type="nucleotide sequence ID" value="NZ_JAJEQF010000006.1"/>
</dbReference>
<feature type="transmembrane region" description="Helical" evidence="1">
    <location>
        <begin position="80"/>
        <end position="99"/>
    </location>
</feature>
<dbReference type="AlphaFoldDB" id="A0AAE3DN06"/>
<evidence type="ECO:0000259" key="2">
    <source>
        <dbReference type="Pfam" id="PF01757"/>
    </source>
</evidence>
<feature type="transmembrane region" description="Helical" evidence="1">
    <location>
        <begin position="148"/>
        <end position="168"/>
    </location>
</feature>
<dbReference type="Proteomes" id="UP001199355">
    <property type="component" value="Unassembled WGS sequence"/>
</dbReference>
<dbReference type="InterPro" id="IPR002656">
    <property type="entry name" value="Acyl_transf_3_dom"/>
</dbReference>
<gene>
    <name evidence="3" type="ORF">LKD45_04125</name>
</gene>
<comment type="caution">
    <text evidence="3">The sequence shown here is derived from an EMBL/GenBank/DDBJ whole genome shotgun (WGS) entry which is preliminary data.</text>
</comment>
<keyword evidence="1" id="KW-0812">Transmembrane</keyword>
<keyword evidence="1" id="KW-1133">Transmembrane helix</keyword>
<organism evidence="3 4">
    <name type="scientific">Gallintestinimicrobium propionicum</name>
    <dbReference type="NCBI Taxonomy" id="2981770"/>
    <lineage>
        <taxon>Bacteria</taxon>
        <taxon>Bacillati</taxon>
        <taxon>Bacillota</taxon>
        <taxon>Clostridia</taxon>
        <taxon>Lachnospirales</taxon>
        <taxon>Lachnospiraceae</taxon>
        <taxon>Gallintestinimicrobium</taxon>
    </lineage>
</organism>
<name>A0AAE3DN06_9FIRM</name>
<evidence type="ECO:0000313" key="3">
    <source>
        <dbReference type="EMBL" id="MCC2166893.1"/>
    </source>
</evidence>
<sequence length="372" mass="41970">MKKTRQANLELLRLLAMVFVVTAHLMNHGNLIGAAKRGTASYYLVWTLFGVSFTCINLYLLISSYFLTESRFSLWKLVKLAVQVLFYALGITAIYWIFTDVPHDLEYLVYSILPISSDFYWFVSMYVGMYVLAPVMNKLILALTKRQLACACALALALVSVWPNIFYFSSALNTAGGVSISWFLTIYLCGAYIRLYYQPDGKFLKWFLPAVGTSLLIPLSRFVIEALLSSPFGAISFLDDLMWGYSVFYVYSSILVTAASIFLFLAFLNLRIAPGRGAGLINRIAGASFGVYLIHDHYYIRESLWTKIDGAAWLGHWYLPFACMGVIAAIYLVCTAIELLRQKLFAPFEKSTAIAGFFQKADDKLKKIWNGD</sequence>
<feature type="transmembrane region" description="Helical" evidence="1">
    <location>
        <begin position="119"/>
        <end position="136"/>
    </location>
</feature>
<reference evidence="3 4" key="1">
    <citation type="submission" date="2021-10" db="EMBL/GenBank/DDBJ databases">
        <title>Anaerobic single-cell dispensing facilitates the cultivation of human gut bacteria.</title>
        <authorList>
            <person name="Afrizal A."/>
        </authorList>
    </citation>
    <scope>NUCLEOTIDE SEQUENCE [LARGE SCALE GENOMIC DNA]</scope>
    <source>
        <strain evidence="3 4">CLA-AA-H244</strain>
    </source>
</reference>
<feature type="transmembrane region" description="Helical" evidence="1">
    <location>
        <begin position="206"/>
        <end position="228"/>
    </location>
</feature>
<evidence type="ECO:0000256" key="1">
    <source>
        <dbReference type="SAM" id="Phobius"/>
    </source>
</evidence>
<dbReference type="GO" id="GO:0016747">
    <property type="term" value="F:acyltransferase activity, transferring groups other than amino-acyl groups"/>
    <property type="evidence" value="ECO:0007669"/>
    <property type="project" value="InterPro"/>
</dbReference>
<feature type="transmembrane region" description="Helical" evidence="1">
    <location>
        <begin position="43"/>
        <end position="68"/>
    </location>
</feature>
<protein>
    <submittedName>
        <fullName evidence="3">Acyltransferase</fullName>
    </submittedName>
</protein>
<feature type="transmembrane region" description="Helical" evidence="1">
    <location>
        <begin position="280"/>
        <end position="298"/>
    </location>
</feature>
<accession>A0AAE3DN06</accession>
<proteinExistence type="predicted"/>
<feature type="domain" description="Acyltransferase 3" evidence="2">
    <location>
        <begin position="7"/>
        <end position="333"/>
    </location>
</feature>
<keyword evidence="4" id="KW-1185">Reference proteome</keyword>
<dbReference type="EMBL" id="JAJEQF010000006">
    <property type="protein sequence ID" value="MCC2166893.1"/>
    <property type="molecule type" value="Genomic_DNA"/>
</dbReference>
<dbReference type="Pfam" id="PF01757">
    <property type="entry name" value="Acyl_transf_3"/>
    <property type="match status" value="1"/>
</dbReference>
<keyword evidence="1" id="KW-0472">Membrane</keyword>
<feature type="transmembrane region" description="Helical" evidence="1">
    <location>
        <begin position="180"/>
        <end position="197"/>
    </location>
</feature>
<feature type="transmembrane region" description="Helical" evidence="1">
    <location>
        <begin position="248"/>
        <end position="268"/>
    </location>
</feature>
<feature type="transmembrane region" description="Helical" evidence="1">
    <location>
        <begin position="12"/>
        <end position="31"/>
    </location>
</feature>